<reference evidence="1 2" key="1">
    <citation type="submission" date="2020-02" db="EMBL/GenBank/DDBJ databases">
        <title>Complete Genome Sequence of Lactobacillus sp. NFFJ11 Isolated from animal feed.</title>
        <authorList>
            <person name="Jung J.Y."/>
        </authorList>
    </citation>
    <scope>NUCLEOTIDE SEQUENCE [LARGE SCALE GENOMIC DNA]</scope>
    <source>
        <strain evidence="1 2">NFFJ11</strain>
    </source>
</reference>
<sequence>MKKVELSKNEISYLANILNEKISYYNDDLYYDEDDKPFYFMPDGSISYDSFELNDLPVANGILKKLYTL</sequence>
<accession>A0A7L7KWY0</accession>
<dbReference type="KEGG" id="cpab:G6534_06220"/>
<dbReference type="AlphaFoldDB" id="A0A7L7KWY0"/>
<protein>
    <submittedName>
        <fullName evidence="1">Uncharacterized protein</fullName>
    </submittedName>
</protein>
<evidence type="ECO:0000313" key="1">
    <source>
        <dbReference type="EMBL" id="QMT84245.1"/>
    </source>
</evidence>
<proteinExistence type="predicted"/>
<name>A0A7L7KWY0_9LACO</name>
<organism evidence="1 2">
    <name type="scientific">Companilactobacillus pabuli</name>
    <dbReference type="NCBI Taxonomy" id="2714036"/>
    <lineage>
        <taxon>Bacteria</taxon>
        <taxon>Bacillati</taxon>
        <taxon>Bacillota</taxon>
        <taxon>Bacilli</taxon>
        <taxon>Lactobacillales</taxon>
        <taxon>Lactobacillaceae</taxon>
        <taxon>Companilactobacillus</taxon>
    </lineage>
</organism>
<dbReference type="RefSeq" id="WP_182082501.1">
    <property type="nucleotide sequence ID" value="NZ_CP049366.1"/>
</dbReference>
<evidence type="ECO:0000313" key="2">
    <source>
        <dbReference type="Proteomes" id="UP000514410"/>
    </source>
</evidence>
<dbReference type="Proteomes" id="UP000514410">
    <property type="component" value="Chromosome"/>
</dbReference>
<gene>
    <name evidence="1" type="ORF">G6534_06220</name>
</gene>
<dbReference type="EMBL" id="CP049366">
    <property type="protein sequence ID" value="QMT84245.1"/>
    <property type="molecule type" value="Genomic_DNA"/>
</dbReference>
<keyword evidence="2" id="KW-1185">Reference proteome</keyword>